<feature type="transmembrane region" description="Helical" evidence="6">
    <location>
        <begin position="66"/>
        <end position="85"/>
    </location>
</feature>
<dbReference type="EC" id="1.6.5.3" evidence="7"/>
<accession>A0A3B0S2C3</accession>
<keyword evidence="5 6" id="KW-0472">Membrane</keyword>
<keyword evidence="7" id="KW-0830">Ubiquinone</keyword>
<dbReference type="GO" id="GO:0016491">
    <property type="term" value="F:oxidoreductase activity"/>
    <property type="evidence" value="ECO:0007669"/>
    <property type="project" value="UniProtKB-KW"/>
</dbReference>
<name>A0A3B0S2C3_9ZZZZ</name>
<keyword evidence="2" id="KW-1003">Cell membrane</keyword>
<dbReference type="PANTHER" id="PTHR42682:SF4">
    <property type="entry name" value="NADH-UBIQUINONE_PLASTOQUINONE"/>
    <property type="match status" value="1"/>
</dbReference>
<evidence type="ECO:0000256" key="4">
    <source>
        <dbReference type="ARBA" id="ARBA00022989"/>
    </source>
</evidence>
<evidence type="ECO:0000256" key="3">
    <source>
        <dbReference type="ARBA" id="ARBA00022692"/>
    </source>
</evidence>
<feature type="transmembrane region" description="Helical" evidence="6">
    <location>
        <begin position="201"/>
        <end position="221"/>
    </location>
</feature>
<feature type="transmembrane region" description="Helical" evidence="6">
    <location>
        <begin position="116"/>
        <end position="133"/>
    </location>
</feature>
<proteinExistence type="predicted"/>
<keyword evidence="4 6" id="KW-1133">Transmembrane helix</keyword>
<keyword evidence="7" id="KW-0560">Oxidoreductase</keyword>
<organism evidence="7">
    <name type="scientific">hydrothermal vent metagenome</name>
    <dbReference type="NCBI Taxonomy" id="652676"/>
    <lineage>
        <taxon>unclassified sequences</taxon>
        <taxon>metagenomes</taxon>
        <taxon>ecological metagenomes</taxon>
    </lineage>
</organism>
<reference evidence="7" key="1">
    <citation type="submission" date="2018-06" db="EMBL/GenBank/DDBJ databases">
        <authorList>
            <person name="Zhirakovskaya E."/>
        </authorList>
    </citation>
    <scope>NUCLEOTIDE SEQUENCE</scope>
</reference>
<protein>
    <submittedName>
        <fullName evidence="7">NADH-ubiquinone oxidoreductase chain L</fullName>
        <ecNumber evidence="7">1.6.5.3</ecNumber>
    </submittedName>
</protein>
<evidence type="ECO:0000256" key="1">
    <source>
        <dbReference type="ARBA" id="ARBA00004651"/>
    </source>
</evidence>
<dbReference type="EMBL" id="UOEH01000221">
    <property type="protein sequence ID" value="VAV97341.1"/>
    <property type="molecule type" value="Genomic_DNA"/>
</dbReference>
<evidence type="ECO:0000256" key="5">
    <source>
        <dbReference type="ARBA" id="ARBA00023136"/>
    </source>
</evidence>
<dbReference type="InterPro" id="IPR052175">
    <property type="entry name" value="ComplexI-like_HydComp"/>
</dbReference>
<dbReference type="AlphaFoldDB" id="A0A3B0S2C3"/>
<feature type="non-terminal residue" evidence="7">
    <location>
        <position position="1"/>
    </location>
</feature>
<evidence type="ECO:0000313" key="7">
    <source>
        <dbReference type="EMBL" id="VAV97341.1"/>
    </source>
</evidence>
<gene>
    <name evidence="7" type="ORF">MNBD_ALPHA05-879</name>
</gene>
<dbReference type="PANTHER" id="PTHR42682">
    <property type="entry name" value="HYDROGENASE-4 COMPONENT F"/>
    <property type="match status" value="1"/>
</dbReference>
<evidence type="ECO:0000256" key="2">
    <source>
        <dbReference type="ARBA" id="ARBA00022475"/>
    </source>
</evidence>
<sequence length="222" mass="24399">SISAFPFFAGFVTKGLIVDGAGGVNIWIWLTLLFASAGVLEHAGIKIPYFTFFGHDSGKRPKEAPIGMLVAMSIAAVLSIGIGVFPEPLYALLPNQEQIAGYEPYTAYHIIEQLQLLLWAVLAFAVLVLIKWYPPEIPSTNLDVDWLWRVPGRALLSWASGASRATWNALWGIFTDRIHALMARIYAVHGPEGQMARSWPIGFMALWTAVLLGFVLVLSFLG</sequence>
<evidence type="ECO:0000256" key="6">
    <source>
        <dbReference type="SAM" id="Phobius"/>
    </source>
</evidence>
<comment type="subcellular location">
    <subcellularLocation>
        <location evidence="1">Cell membrane</location>
        <topology evidence="1">Multi-pass membrane protein</topology>
    </subcellularLocation>
</comment>
<dbReference type="GO" id="GO:0005886">
    <property type="term" value="C:plasma membrane"/>
    <property type="evidence" value="ECO:0007669"/>
    <property type="project" value="UniProtKB-SubCell"/>
</dbReference>
<keyword evidence="3 6" id="KW-0812">Transmembrane</keyword>